<evidence type="ECO:0000256" key="1">
    <source>
        <dbReference type="ARBA" id="ARBA00022490"/>
    </source>
</evidence>
<dbReference type="InterPro" id="IPR012337">
    <property type="entry name" value="RNaseH-like_sf"/>
</dbReference>
<dbReference type="Gene3D" id="1.10.150.80">
    <property type="entry name" value="HRDC domain"/>
    <property type="match status" value="2"/>
</dbReference>
<evidence type="ECO:0000313" key="8">
    <source>
        <dbReference type="EMBL" id="GFN45622.1"/>
    </source>
</evidence>
<dbReference type="Gene3D" id="3.30.420.10">
    <property type="entry name" value="Ribonuclease H-like superfamily/Ribonuclease H"/>
    <property type="match status" value="1"/>
</dbReference>
<dbReference type="EMBL" id="BLXO01000001">
    <property type="protein sequence ID" value="GFN45622.1"/>
    <property type="molecule type" value="Genomic_DNA"/>
</dbReference>
<keyword evidence="5 6" id="KW-0269">Exonuclease</keyword>
<dbReference type="NCBIfam" id="NF008089">
    <property type="entry name" value="PRK10829.1"/>
    <property type="match status" value="1"/>
</dbReference>
<dbReference type="SUPFAM" id="SSF47819">
    <property type="entry name" value="HRDC-like"/>
    <property type="match status" value="2"/>
</dbReference>
<dbReference type="Proteomes" id="UP000504714">
    <property type="component" value="Unassembled WGS sequence"/>
</dbReference>
<comment type="similarity">
    <text evidence="6">Belongs to the RNase D family.</text>
</comment>
<dbReference type="SMART" id="SM00474">
    <property type="entry name" value="35EXOc"/>
    <property type="match status" value="1"/>
</dbReference>
<keyword evidence="3 6" id="KW-0540">Nuclease</keyword>
<comment type="function">
    <text evidence="6">Exonuclease involved in the 3' processing of various precursor tRNAs. Initiates hydrolysis at the 3'-terminus of an RNA molecule and releases 5'-mononucleotides.</text>
</comment>
<accession>A0A6L2ZM12</accession>
<reference evidence="8 9" key="1">
    <citation type="submission" date="2020-06" db="EMBL/GenBank/DDBJ databases">
        <title>The genome sequence of Candidatus Regiella insecticola strain Tut.</title>
        <authorList>
            <person name="Nikoh N."/>
            <person name="Tsuchida T."/>
            <person name="Koga R."/>
            <person name="Oshima K."/>
            <person name="Hattori M."/>
            <person name="Fukatsu T."/>
        </authorList>
    </citation>
    <scope>NUCLEOTIDE SEQUENCE [LARGE SCALE GENOMIC DNA]</scope>
    <source>
        <strain evidence="8 9">Tut</strain>
    </source>
</reference>
<dbReference type="GO" id="GO:0003676">
    <property type="term" value="F:nucleic acid binding"/>
    <property type="evidence" value="ECO:0007669"/>
    <property type="project" value="InterPro"/>
</dbReference>
<comment type="subcellular location">
    <subcellularLocation>
        <location evidence="6">Cytoplasm</location>
    </subcellularLocation>
</comment>
<feature type="domain" description="HRDC" evidence="7">
    <location>
        <begin position="210"/>
        <end position="289"/>
    </location>
</feature>
<dbReference type="InterPro" id="IPR002562">
    <property type="entry name" value="3'-5'_exonuclease_dom"/>
</dbReference>
<evidence type="ECO:0000256" key="5">
    <source>
        <dbReference type="ARBA" id="ARBA00022839"/>
    </source>
</evidence>
<dbReference type="Pfam" id="PF21293">
    <property type="entry name" value="RNAseD_HRDC_C"/>
    <property type="match status" value="1"/>
</dbReference>
<dbReference type="InterPro" id="IPR002121">
    <property type="entry name" value="HRDC_dom"/>
</dbReference>
<dbReference type="PANTHER" id="PTHR47649">
    <property type="entry name" value="RIBONUCLEASE D"/>
    <property type="match status" value="1"/>
</dbReference>
<dbReference type="InterPro" id="IPR010997">
    <property type="entry name" value="HRDC-like_sf"/>
</dbReference>
<evidence type="ECO:0000313" key="9">
    <source>
        <dbReference type="Proteomes" id="UP000504714"/>
    </source>
</evidence>
<dbReference type="SUPFAM" id="SSF53098">
    <property type="entry name" value="Ribonuclease H-like"/>
    <property type="match status" value="1"/>
</dbReference>
<dbReference type="CDD" id="cd06142">
    <property type="entry name" value="RNaseD_exo"/>
    <property type="match status" value="1"/>
</dbReference>
<dbReference type="InterPro" id="IPR048579">
    <property type="entry name" value="RNAseD_HRDC_C"/>
</dbReference>
<dbReference type="HAMAP" id="MF_01899">
    <property type="entry name" value="RNase_D"/>
    <property type="match status" value="1"/>
</dbReference>
<dbReference type="InterPro" id="IPR036397">
    <property type="entry name" value="RNaseH_sf"/>
</dbReference>
<dbReference type="NCBIfam" id="TIGR01388">
    <property type="entry name" value="rnd"/>
    <property type="match status" value="1"/>
</dbReference>
<sequence>MNYRLITTDHALKNICDQACTHTQVALDTEFIRTRTYYPQLGLIQLYDGQNLSLIDPLQIKEWQPFCALLQNQNTVKFLHAASEDIEVFLNAFNQLPTPMIDSQILAAFVGHPVSSGFATLVAQYCHVELSKSETRTDWLIRPLSQKQCHYAEADVFYLLPLARQLLKNTAAAGWLDAVKDECALLCQRRSKILPPELAYREIANAGQLLPHQLVCLQKLAEWRLVEARKQDLAVNFVIREEHLWQIARHRPSSFSKLSSLGLSERERRLYGQTLLALVKQANAQSATPLPPLANNLIEQPAYKKVFQDIKAVIQQISTSSGLSNELLASRRQINQLLKWHWQLTTTSETPELMTGWRSKLLAQPLQEILKQY</sequence>
<dbReference type="Pfam" id="PF01612">
    <property type="entry name" value="DNA_pol_A_exo1"/>
    <property type="match status" value="1"/>
</dbReference>
<dbReference type="InterPro" id="IPR051086">
    <property type="entry name" value="RNase_D-like"/>
</dbReference>
<evidence type="ECO:0000256" key="4">
    <source>
        <dbReference type="ARBA" id="ARBA00022801"/>
    </source>
</evidence>
<dbReference type="PROSITE" id="PS50967">
    <property type="entry name" value="HRDC"/>
    <property type="match status" value="1"/>
</dbReference>
<evidence type="ECO:0000256" key="6">
    <source>
        <dbReference type="HAMAP-Rule" id="MF_01899"/>
    </source>
</evidence>
<keyword evidence="2 6" id="KW-0819">tRNA processing</keyword>
<dbReference type="RefSeq" id="WP_176487556.1">
    <property type="nucleotide sequence ID" value="NZ_BLXO01000001.1"/>
</dbReference>
<dbReference type="AlphaFoldDB" id="A0A6L2ZM12"/>
<keyword evidence="1 6" id="KW-0963">Cytoplasm</keyword>
<dbReference type="Pfam" id="PF00570">
    <property type="entry name" value="HRDC"/>
    <property type="match status" value="1"/>
</dbReference>
<proteinExistence type="inferred from homology"/>
<dbReference type="GO" id="GO:0000166">
    <property type="term" value="F:nucleotide binding"/>
    <property type="evidence" value="ECO:0007669"/>
    <property type="project" value="InterPro"/>
</dbReference>
<dbReference type="GO" id="GO:0033890">
    <property type="term" value="F:ribonuclease D activity"/>
    <property type="evidence" value="ECO:0007669"/>
    <property type="project" value="UniProtKB-UniRule"/>
</dbReference>
<comment type="caution">
    <text evidence="8">The sequence shown here is derived from an EMBL/GenBank/DDBJ whole genome shotgun (WGS) entry which is preliminary data.</text>
</comment>
<evidence type="ECO:0000259" key="7">
    <source>
        <dbReference type="PROSITE" id="PS50967"/>
    </source>
</evidence>
<dbReference type="SMART" id="SM00341">
    <property type="entry name" value="HRDC"/>
    <property type="match status" value="1"/>
</dbReference>
<name>A0A6L2ZM12_9ENTR</name>
<dbReference type="GO" id="GO:0008408">
    <property type="term" value="F:3'-5' exonuclease activity"/>
    <property type="evidence" value="ECO:0007669"/>
    <property type="project" value="InterPro"/>
</dbReference>
<organism evidence="8 9">
    <name type="scientific">Candidatus Regiella insecticola</name>
    <dbReference type="NCBI Taxonomy" id="138073"/>
    <lineage>
        <taxon>Bacteria</taxon>
        <taxon>Pseudomonadati</taxon>
        <taxon>Pseudomonadota</taxon>
        <taxon>Gammaproteobacteria</taxon>
        <taxon>Enterobacterales</taxon>
        <taxon>Enterobacteriaceae</taxon>
        <taxon>aphid secondary symbionts</taxon>
        <taxon>Candidatus Regiella</taxon>
    </lineage>
</organism>
<evidence type="ECO:0000256" key="2">
    <source>
        <dbReference type="ARBA" id="ARBA00022694"/>
    </source>
</evidence>
<gene>
    <name evidence="6 8" type="primary">rnd</name>
    <name evidence="8" type="ORF">RINTU1_08740</name>
</gene>
<protein>
    <recommendedName>
        <fullName evidence="6">Ribonuclease D</fullName>
        <shortName evidence="6">RNase D</shortName>
        <ecNumber evidence="6">3.1.13.5</ecNumber>
    </recommendedName>
</protein>
<comment type="catalytic activity">
    <reaction evidence="6">
        <text>Exonucleolytic cleavage that removes extra residues from the 3'-terminus of tRNA to produce 5'-mononucleotides.</text>
        <dbReference type="EC" id="3.1.13.5"/>
    </reaction>
</comment>
<dbReference type="GO" id="GO:0042780">
    <property type="term" value="P:tRNA 3'-end processing"/>
    <property type="evidence" value="ECO:0007669"/>
    <property type="project" value="UniProtKB-UniRule"/>
</dbReference>
<evidence type="ECO:0000256" key="3">
    <source>
        <dbReference type="ARBA" id="ARBA00022722"/>
    </source>
</evidence>
<comment type="cofactor">
    <cofactor evidence="6">
        <name>a divalent metal cation</name>
        <dbReference type="ChEBI" id="CHEBI:60240"/>
    </cofactor>
</comment>
<dbReference type="EC" id="3.1.13.5" evidence="6"/>
<dbReference type="InterPro" id="IPR044876">
    <property type="entry name" value="HRDC_dom_sf"/>
</dbReference>
<dbReference type="GO" id="GO:0005737">
    <property type="term" value="C:cytoplasm"/>
    <property type="evidence" value="ECO:0007669"/>
    <property type="project" value="UniProtKB-SubCell"/>
</dbReference>
<dbReference type="PANTHER" id="PTHR47649:SF1">
    <property type="entry name" value="RIBONUCLEASE D"/>
    <property type="match status" value="1"/>
</dbReference>
<dbReference type="InterPro" id="IPR006292">
    <property type="entry name" value="RNase_D"/>
</dbReference>
<keyword evidence="4 6" id="KW-0378">Hydrolase</keyword>